<feature type="transmembrane region" description="Helical" evidence="2">
    <location>
        <begin position="288"/>
        <end position="306"/>
    </location>
</feature>
<dbReference type="RefSeq" id="WP_012345503.1">
    <property type="nucleotide sequence ID" value="NC_010524.1"/>
</dbReference>
<evidence type="ECO:0000313" key="3">
    <source>
        <dbReference type="EMBL" id="ACB32741.1"/>
    </source>
</evidence>
<keyword evidence="2" id="KW-0472">Membrane</keyword>
<dbReference type="Proteomes" id="UP000001693">
    <property type="component" value="Chromosome"/>
</dbReference>
<evidence type="ECO:0000313" key="4">
    <source>
        <dbReference type="Proteomes" id="UP000001693"/>
    </source>
</evidence>
<dbReference type="STRING" id="395495.Lcho_0466"/>
<dbReference type="PANTHER" id="PTHR11328">
    <property type="entry name" value="MAJOR FACILITATOR SUPERFAMILY DOMAIN-CONTAINING PROTEIN"/>
    <property type="match status" value="1"/>
</dbReference>
<feature type="transmembrane region" description="Helical" evidence="2">
    <location>
        <begin position="259"/>
        <end position="276"/>
    </location>
</feature>
<comment type="similarity">
    <text evidence="1">Belongs to the sodium:galactoside symporter (TC 2.A.2) family.</text>
</comment>
<feature type="transmembrane region" description="Helical" evidence="2">
    <location>
        <begin position="226"/>
        <end position="247"/>
    </location>
</feature>
<protein>
    <submittedName>
        <fullName evidence="3">Sodium:galactoside symporter family protein</fullName>
    </submittedName>
</protein>
<keyword evidence="2" id="KW-1133">Transmembrane helix</keyword>
<feature type="transmembrane region" description="Helical" evidence="2">
    <location>
        <begin position="351"/>
        <end position="375"/>
    </location>
</feature>
<dbReference type="Gene3D" id="1.20.1250.20">
    <property type="entry name" value="MFS general substrate transporter like domains"/>
    <property type="match status" value="1"/>
</dbReference>
<feature type="transmembrane region" description="Helical" evidence="2">
    <location>
        <begin position="12"/>
        <end position="36"/>
    </location>
</feature>
<sequence length="428" mass="44179">MNAAQQAVPWRAGLGYGALGLPLAFVALPLYVLLPLHYADRYGVSLAALGLLLLAARAFDAGVDPLLGRWADRLLAAGPRAAWAVIGGAAGVLALGFVALFFPLVRGESALLVWCGVGLLVTYLAYSTASIVHQAWGARLGGGDAVQARWVSWREGAALAGVIVASVLPSLAGLGWTAATLAVLLLIAWAMLGRVQRVSVPRHETAPTPHAPIWAPWSQPAFRRLIGVYLLNGVASAVPATLVLFFVRDRLQAPAWEGAFLAAYFAAGALSLPVWVRVISAWGLIRSWAAGMVLAVLTFAGAWSLGAGDVAGFMLVCLASGLALGADLAVPGALLAGVVRRSGSGGIAEGAYFGWWNGATKLNLALSAGLVLPALEWAGYRPGSTDGEGLLALSLAYAVLPCVLKLLAGLVLWRSAPAISAGSSTKET</sequence>
<keyword evidence="2" id="KW-0812">Transmembrane</keyword>
<dbReference type="OrthoDB" id="181905at2"/>
<dbReference type="HOGENOM" id="CLU_027408_8_1_4"/>
<feature type="transmembrane region" description="Helical" evidence="2">
    <location>
        <begin position="312"/>
        <end position="339"/>
    </location>
</feature>
<dbReference type="EMBL" id="CP001013">
    <property type="protein sequence ID" value="ACB32741.1"/>
    <property type="molecule type" value="Genomic_DNA"/>
</dbReference>
<feature type="transmembrane region" description="Helical" evidence="2">
    <location>
        <begin position="174"/>
        <end position="192"/>
    </location>
</feature>
<accession>B1XXX2</accession>
<proteinExistence type="inferred from homology"/>
<dbReference type="InterPro" id="IPR036259">
    <property type="entry name" value="MFS_trans_sf"/>
</dbReference>
<dbReference type="Pfam" id="PF13347">
    <property type="entry name" value="MFS_2"/>
    <property type="match status" value="1"/>
</dbReference>
<gene>
    <name evidence="3" type="ordered locus">Lcho_0466</name>
</gene>
<dbReference type="PANTHER" id="PTHR11328:SF24">
    <property type="entry name" value="MAJOR FACILITATOR SUPERFAMILY (MFS) PROFILE DOMAIN-CONTAINING PROTEIN"/>
    <property type="match status" value="1"/>
</dbReference>
<feature type="transmembrane region" description="Helical" evidence="2">
    <location>
        <begin position="111"/>
        <end position="129"/>
    </location>
</feature>
<organism evidence="3 4">
    <name type="scientific">Leptothrix cholodnii (strain ATCC 51168 / LMG 8142 / SP-6)</name>
    <name type="common">Leptothrix discophora (strain SP-6)</name>
    <dbReference type="NCBI Taxonomy" id="395495"/>
    <lineage>
        <taxon>Bacteria</taxon>
        <taxon>Pseudomonadati</taxon>
        <taxon>Pseudomonadota</taxon>
        <taxon>Betaproteobacteria</taxon>
        <taxon>Burkholderiales</taxon>
        <taxon>Sphaerotilaceae</taxon>
        <taxon>Leptothrix</taxon>
    </lineage>
</organism>
<feature type="transmembrane region" description="Helical" evidence="2">
    <location>
        <begin position="42"/>
        <end position="60"/>
    </location>
</feature>
<keyword evidence="4" id="KW-1185">Reference proteome</keyword>
<name>B1XXX2_LEPCP</name>
<dbReference type="SUPFAM" id="SSF103473">
    <property type="entry name" value="MFS general substrate transporter"/>
    <property type="match status" value="1"/>
</dbReference>
<dbReference type="eggNOG" id="COG2211">
    <property type="taxonomic scope" value="Bacteria"/>
</dbReference>
<feature type="transmembrane region" description="Helical" evidence="2">
    <location>
        <begin position="81"/>
        <end position="105"/>
    </location>
</feature>
<feature type="transmembrane region" description="Helical" evidence="2">
    <location>
        <begin position="395"/>
        <end position="413"/>
    </location>
</feature>
<dbReference type="KEGG" id="lch:Lcho_0466"/>
<dbReference type="GO" id="GO:0005886">
    <property type="term" value="C:plasma membrane"/>
    <property type="evidence" value="ECO:0007669"/>
    <property type="project" value="TreeGrafter"/>
</dbReference>
<evidence type="ECO:0000256" key="1">
    <source>
        <dbReference type="ARBA" id="ARBA00009617"/>
    </source>
</evidence>
<dbReference type="GO" id="GO:0015293">
    <property type="term" value="F:symporter activity"/>
    <property type="evidence" value="ECO:0007669"/>
    <property type="project" value="InterPro"/>
</dbReference>
<dbReference type="InterPro" id="IPR039672">
    <property type="entry name" value="MFS_2"/>
</dbReference>
<dbReference type="AlphaFoldDB" id="B1XXX2"/>
<evidence type="ECO:0000256" key="2">
    <source>
        <dbReference type="SAM" id="Phobius"/>
    </source>
</evidence>
<dbReference type="GO" id="GO:0008643">
    <property type="term" value="P:carbohydrate transport"/>
    <property type="evidence" value="ECO:0007669"/>
    <property type="project" value="InterPro"/>
</dbReference>
<reference evidence="3 4" key="1">
    <citation type="submission" date="2008-03" db="EMBL/GenBank/DDBJ databases">
        <title>Complete sequence of Leptothrix cholodnii SP-6.</title>
        <authorList>
            <consortium name="US DOE Joint Genome Institute"/>
            <person name="Copeland A."/>
            <person name="Lucas S."/>
            <person name="Lapidus A."/>
            <person name="Glavina del Rio T."/>
            <person name="Dalin E."/>
            <person name="Tice H."/>
            <person name="Bruce D."/>
            <person name="Goodwin L."/>
            <person name="Pitluck S."/>
            <person name="Chertkov O."/>
            <person name="Brettin T."/>
            <person name="Detter J.C."/>
            <person name="Han C."/>
            <person name="Kuske C.R."/>
            <person name="Schmutz J."/>
            <person name="Larimer F."/>
            <person name="Land M."/>
            <person name="Hauser L."/>
            <person name="Kyrpides N."/>
            <person name="Lykidis A."/>
            <person name="Emerson D."/>
            <person name="Richardson P."/>
        </authorList>
    </citation>
    <scope>NUCLEOTIDE SEQUENCE [LARGE SCALE GENOMIC DNA]</scope>
    <source>
        <strain evidence="4">ATCC 51168 / LMG 8142 / SP-6</strain>
    </source>
</reference>